<proteinExistence type="predicted"/>
<feature type="transmembrane region" description="Helical" evidence="1">
    <location>
        <begin position="151"/>
        <end position="170"/>
    </location>
</feature>
<dbReference type="Gramene" id="ESR54536">
    <property type="protein sequence ID" value="ESR54536"/>
    <property type="gene ID" value="CICLE_v10023865mg"/>
</dbReference>
<dbReference type="PANTHER" id="PTHR31168">
    <property type="entry name" value="OS02G0292800 PROTEIN"/>
    <property type="match status" value="1"/>
</dbReference>
<dbReference type="OMA" id="IMANTAF"/>
<name>V4TX71_CITCL</name>
<dbReference type="KEGG" id="cic:CICLE_v10023865mg"/>
<keyword evidence="1" id="KW-1133">Transmembrane helix</keyword>
<evidence type="ECO:0000313" key="3">
    <source>
        <dbReference type="Proteomes" id="UP000030687"/>
    </source>
</evidence>
<feature type="transmembrane region" description="Helical" evidence="1">
    <location>
        <begin position="12"/>
        <end position="29"/>
    </location>
</feature>
<organism evidence="2 3">
    <name type="scientific">Citrus clementina</name>
    <name type="common">Clementine</name>
    <name type="synonym">Citrus deliciosa x Citrus sinensis</name>
    <dbReference type="NCBI Taxonomy" id="85681"/>
    <lineage>
        <taxon>Eukaryota</taxon>
        <taxon>Viridiplantae</taxon>
        <taxon>Streptophyta</taxon>
        <taxon>Embryophyta</taxon>
        <taxon>Tracheophyta</taxon>
        <taxon>Spermatophyta</taxon>
        <taxon>Magnoliopsida</taxon>
        <taxon>eudicotyledons</taxon>
        <taxon>Gunneridae</taxon>
        <taxon>Pentapetalae</taxon>
        <taxon>rosids</taxon>
        <taxon>malvids</taxon>
        <taxon>Sapindales</taxon>
        <taxon>Rutaceae</taxon>
        <taxon>Aurantioideae</taxon>
        <taxon>Citrus</taxon>
    </lineage>
</organism>
<keyword evidence="1" id="KW-0472">Membrane</keyword>
<dbReference type="eggNOG" id="ENOG502QS3Z">
    <property type="taxonomic scope" value="Eukaryota"/>
</dbReference>
<dbReference type="InterPro" id="IPR006747">
    <property type="entry name" value="DUF599"/>
</dbReference>
<keyword evidence="1" id="KW-0812">Transmembrane</keyword>
<dbReference type="Pfam" id="PF04654">
    <property type="entry name" value="DUF599"/>
    <property type="match status" value="1"/>
</dbReference>
<sequence>MGNQLQLLDYVLVPSGMLIMVTYHLWLLYQTVKHPTKTVISINAINRHFWVGAMMEVTLRNNIMGSTLLASTALTLSSLIAVLMTSSSGDQSTWFIFGDKSDLFFSIKFFLTLVCFFVAFLLNVQSIRYYSHASILINVPFKKMPSNGSHFWSLGLCAFYFSFPLFLWIFGPISMLLTNFLLVFALYFLDVTVTFEFGWALCKNEEEEAVATSLST</sequence>
<feature type="transmembrane region" description="Helical" evidence="1">
    <location>
        <begin position="103"/>
        <end position="122"/>
    </location>
</feature>
<reference evidence="2 3" key="1">
    <citation type="submission" date="2013-10" db="EMBL/GenBank/DDBJ databases">
        <authorList>
            <consortium name="International Citrus Genome Consortium"/>
            <person name="Jenkins J."/>
            <person name="Schmutz J."/>
            <person name="Prochnik S."/>
            <person name="Rokhsar D."/>
            <person name="Gmitter F."/>
            <person name="Ollitrault P."/>
            <person name="Machado M."/>
            <person name="Talon M."/>
            <person name="Wincker P."/>
            <person name="Jaillon O."/>
            <person name="Morgante M."/>
        </authorList>
    </citation>
    <scope>NUCLEOTIDE SEQUENCE</scope>
    <source>
        <strain evidence="3">cv. Clemenules</strain>
    </source>
</reference>
<evidence type="ECO:0000256" key="1">
    <source>
        <dbReference type="SAM" id="Phobius"/>
    </source>
</evidence>
<protein>
    <submittedName>
        <fullName evidence="2">Uncharacterized protein</fullName>
    </submittedName>
</protein>
<keyword evidence="3" id="KW-1185">Reference proteome</keyword>
<feature type="transmembrane region" description="Helical" evidence="1">
    <location>
        <begin position="63"/>
        <end position="83"/>
    </location>
</feature>
<dbReference type="InParanoid" id="V4TX71"/>
<accession>V4TX71</accession>
<feature type="transmembrane region" description="Helical" evidence="1">
    <location>
        <begin position="176"/>
        <end position="195"/>
    </location>
</feature>
<gene>
    <name evidence="2" type="ORF">CICLE_v10023865mg</name>
</gene>
<dbReference type="EMBL" id="KI536661">
    <property type="protein sequence ID" value="ESR54536.1"/>
    <property type="molecule type" value="Genomic_DNA"/>
</dbReference>
<dbReference type="Proteomes" id="UP000030687">
    <property type="component" value="Unassembled WGS sequence"/>
</dbReference>
<evidence type="ECO:0000313" key="2">
    <source>
        <dbReference type="EMBL" id="ESR54536.1"/>
    </source>
</evidence>
<dbReference type="PANTHER" id="PTHR31168:SF1">
    <property type="entry name" value="DUF599 FAMILY PROTEIN"/>
    <property type="match status" value="1"/>
</dbReference>
<dbReference type="AlphaFoldDB" id="V4TX71"/>